<dbReference type="PANTHER" id="PTHR23349">
    <property type="entry name" value="BASIC HELIX-LOOP-HELIX TRANSCRIPTION FACTOR, TWIST"/>
    <property type="match status" value="1"/>
</dbReference>
<dbReference type="InterPro" id="IPR036638">
    <property type="entry name" value="HLH_DNA-bd_sf"/>
</dbReference>
<protein>
    <recommendedName>
        <fullName evidence="3">BHLH domain-containing protein</fullName>
    </recommendedName>
</protein>
<organism evidence="4 5">
    <name type="scientific">Staurois parvus</name>
    <dbReference type="NCBI Taxonomy" id="386267"/>
    <lineage>
        <taxon>Eukaryota</taxon>
        <taxon>Metazoa</taxon>
        <taxon>Chordata</taxon>
        <taxon>Craniata</taxon>
        <taxon>Vertebrata</taxon>
        <taxon>Euteleostomi</taxon>
        <taxon>Amphibia</taxon>
        <taxon>Batrachia</taxon>
        <taxon>Anura</taxon>
        <taxon>Neobatrachia</taxon>
        <taxon>Ranoidea</taxon>
        <taxon>Ranidae</taxon>
        <taxon>Staurois</taxon>
    </lineage>
</organism>
<dbReference type="SUPFAM" id="SSF47459">
    <property type="entry name" value="HLH, helix-loop-helix DNA-binding domain"/>
    <property type="match status" value="1"/>
</dbReference>
<accession>A0ABN9AFQ7</accession>
<dbReference type="CDD" id="cd19745">
    <property type="entry name" value="bHLH_TS_ASCL3"/>
    <property type="match status" value="1"/>
</dbReference>
<evidence type="ECO:0000313" key="4">
    <source>
        <dbReference type="EMBL" id="CAI9534836.1"/>
    </source>
</evidence>
<proteinExistence type="predicted"/>
<reference evidence="4" key="1">
    <citation type="submission" date="2023-05" db="EMBL/GenBank/DDBJ databases">
        <authorList>
            <person name="Stuckert A."/>
        </authorList>
    </citation>
    <scope>NUCLEOTIDE SEQUENCE</scope>
</reference>
<dbReference type="Proteomes" id="UP001162483">
    <property type="component" value="Unassembled WGS sequence"/>
</dbReference>
<dbReference type="PANTHER" id="PTHR23349:SF108">
    <property type="entry name" value="BHLH DOMAIN-CONTAINING PROTEIN"/>
    <property type="match status" value="1"/>
</dbReference>
<keyword evidence="1" id="KW-0238">DNA-binding</keyword>
<name>A0ABN9AFQ7_9NEOB</name>
<evidence type="ECO:0000259" key="3">
    <source>
        <dbReference type="PROSITE" id="PS50888"/>
    </source>
</evidence>
<evidence type="ECO:0000256" key="1">
    <source>
        <dbReference type="ARBA" id="ARBA00023125"/>
    </source>
</evidence>
<gene>
    <name evidence="4" type="ORF">SPARVUS_LOCUS724789</name>
</gene>
<dbReference type="InterPro" id="IPR011598">
    <property type="entry name" value="bHLH_dom"/>
</dbReference>
<dbReference type="Pfam" id="PF00010">
    <property type="entry name" value="HLH"/>
    <property type="match status" value="1"/>
</dbReference>
<dbReference type="PROSITE" id="PS50888">
    <property type="entry name" value="BHLH"/>
    <property type="match status" value="1"/>
</dbReference>
<dbReference type="InterPro" id="IPR050283">
    <property type="entry name" value="E-box_TF_Regulators"/>
</dbReference>
<dbReference type="SMART" id="SM00353">
    <property type="entry name" value="HLH"/>
    <property type="match status" value="1"/>
</dbReference>
<evidence type="ECO:0000256" key="2">
    <source>
        <dbReference type="SAM" id="MobiDB-lite"/>
    </source>
</evidence>
<evidence type="ECO:0000313" key="5">
    <source>
        <dbReference type="Proteomes" id="UP001162483"/>
    </source>
</evidence>
<dbReference type="EMBL" id="CATNWA010000230">
    <property type="protein sequence ID" value="CAI9534836.1"/>
    <property type="molecule type" value="Genomic_DNA"/>
</dbReference>
<feature type="region of interest" description="Disordered" evidence="2">
    <location>
        <begin position="119"/>
        <end position="151"/>
    </location>
</feature>
<feature type="domain" description="BHLH" evidence="3">
    <location>
        <begin position="57"/>
        <end position="109"/>
    </location>
</feature>
<comment type="caution">
    <text evidence="4">The sequence shown here is derived from an EMBL/GenBank/DDBJ whole genome shotgun (WGS) entry which is preliminary data.</text>
</comment>
<sequence>MFPFPREVSPFPLSQDLALLSYYDPARMDYYYGALYGLPTPTNGQKFRTCEEFYGPAYIRKRNERERQRVKCVNEGYAKLRHHLPQEYTEKRLSKVQTLRAAIRYIVHLQEALRWGGGEEATDSLQPTGKTRRNDTHRRHDSCDFLKRSRR</sequence>
<keyword evidence="5" id="KW-1185">Reference proteome</keyword>
<feature type="compositionally biased region" description="Basic and acidic residues" evidence="2">
    <location>
        <begin position="141"/>
        <end position="151"/>
    </location>
</feature>
<dbReference type="Gene3D" id="4.10.280.10">
    <property type="entry name" value="Helix-loop-helix DNA-binding domain"/>
    <property type="match status" value="1"/>
</dbReference>